<proteinExistence type="predicted"/>
<reference evidence="2" key="1">
    <citation type="submission" date="2018-03" db="EMBL/GenBank/DDBJ databases">
        <authorList>
            <person name="Rodrigo-Torres L."/>
            <person name="Arahal R. D."/>
            <person name="Lucena T."/>
        </authorList>
    </citation>
    <scope>NUCLEOTIDE SEQUENCE [LARGE SCALE GENOMIC DNA]</scope>
    <source>
        <strain evidence="2">CECT 7615</strain>
    </source>
</reference>
<evidence type="ECO:0000313" key="1">
    <source>
        <dbReference type="EMBL" id="SPJ28484.1"/>
    </source>
</evidence>
<sequence>MGLINNATDKLSENLGYAETHNLRIGTMWSIINPPRSANKAHVHPGCLWSGVYYIQAPEKCGNIEFVEPRTVHLMNQAKYQPNKKRPKECWTKVRFKPVPGRMIIFPSWLYHSVDTNMTEESGEAANRIIISFNLNQVKAK</sequence>
<dbReference type="InterPro" id="IPR012668">
    <property type="entry name" value="CHP02466"/>
</dbReference>
<protein>
    <recommendedName>
        <fullName evidence="3">JmjC domain-containing protein</fullName>
    </recommendedName>
</protein>
<dbReference type="RefSeq" id="WP_235824056.1">
    <property type="nucleotide sequence ID" value="NZ_ONZG01000004.1"/>
</dbReference>
<dbReference type="EMBL" id="ONZG01000004">
    <property type="protein sequence ID" value="SPJ28484.1"/>
    <property type="molecule type" value="Genomic_DNA"/>
</dbReference>
<evidence type="ECO:0008006" key="3">
    <source>
        <dbReference type="Google" id="ProtNLM"/>
    </source>
</evidence>
<organism evidence="1 2">
    <name type="scientific">Falsiruegeria mediterranea M17</name>
    <dbReference type="NCBI Taxonomy" id="1200281"/>
    <lineage>
        <taxon>Bacteria</taxon>
        <taxon>Pseudomonadati</taxon>
        <taxon>Pseudomonadota</taxon>
        <taxon>Alphaproteobacteria</taxon>
        <taxon>Rhodobacterales</taxon>
        <taxon>Roseobacteraceae</taxon>
        <taxon>Falsiruegeria</taxon>
    </lineage>
</organism>
<dbReference type="Gene3D" id="2.60.120.620">
    <property type="entry name" value="q2cbj1_9rhob like domain"/>
    <property type="match status" value="1"/>
</dbReference>
<dbReference type="Proteomes" id="UP000244898">
    <property type="component" value="Unassembled WGS sequence"/>
</dbReference>
<dbReference type="AlphaFoldDB" id="A0A2R8C7S8"/>
<keyword evidence="2" id="KW-1185">Reference proteome</keyword>
<evidence type="ECO:0000313" key="2">
    <source>
        <dbReference type="Proteomes" id="UP000244898"/>
    </source>
</evidence>
<gene>
    <name evidence="1" type="ORF">TRM7615_01983</name>
</gene>
<dbReference type="Pfam" id="PF13759">
    <property type="entry name" value="2OG-FeII_Oxy_5"/>
    <property type="match status" value="1"/>
</dbReference>
<accession>A0A2R8C7S8</accession>
<name>A0A2R8C7S8_9RHOB</name>
<dbReference type="NCBIfam" id="TIGR02466">
    <property type="entry name" value="TIGR02466 family protein"/>
    <property type="match status" value="1"/>
</dbReference>